<dbReference type="PANTHER" id="PTHR47332">
    <property type="entry name" value="SET DOMAIN-CONTAINING PROTEIN 5"/>
    <property type="match status" value="1"/>
</dbReference>
<dbReference type="Proteomes" id="UP000738349">
    <property type="component" value="Unassembled WGS sequence"/>
</dbReference>
<comment type="caution">
    <text evidence="2">The sequence shown here is derived from an EMBL/GenBank/DDBJ whole genome shotgun (WGS) entry which is preliminary data.</text>
</comment>
<dbReference type="Gene3D" id="1.25.40.10">
    <property type="entry name" value="Tetratricopeptide repeat domain"/>
    <property type="match status" value="1"/>
</dbReference>
<feature type="domain" description="SET" evidence="1">
    <location>
        <begin position="21"/>
        <end position="161"/>
    </location>
</feature>
<dbReference type="InterPro" id="IPR011990">
    <property type="entry name" value="TPR-like_helical_dom_sf"/>
</dbReference>
<proteinExistence type="predicted"/>
<dbReference type="SMART" id="SM00317">
    <property type="entry name" value="SET"/>
    <property type="match status" value="1"/>
</dbReference>
<evidence type="ECO:0000313" key="3">
    <source>
        <dbReference type="Proteomes" id="UP000738349"/>
    </source>
</evidence>
<dbReference type="OrthoDB" id="265717at2759"/>
<protein>
    <recommendedName>
        <fullName evidence="1">SET domain-containing protein</fullName>
    </recommendedName>
</protein>
<dbReference type="PROSITE" id="PS50280">
    <property type="entry name" value="SET"/>
    <property type="match status" value="1"/>
</dbReference>
<dbReference type="InterPro" id="IPR001214">
    <property type="entry name" value="SET_dom"/>
</dbReference>
<accession>A0A9P9IQD9</accession>
<dbReference type="Gene3D" id="2.170.270.10">
    <property type="entry name" value="SET domain"/>
    <property type="match status" value="1"/>
</dbReference>
<evidence type="ECO:0000259" key="1">
    <source>
        <dbReference type="PROSITE" id="PS50280"/>
    </source>
</evidence>
<gene>
    <name evidence="2" type="ORF">EDB81DRAFT_907673</name>
</gene>
<dbReference type="AlphaFoldDB" id="A0A9P9IQD9"/>
<reference evidence="2" key="1">
    <citation type="journal article" date="2021" name="Nat. Commun.">
        <title>Genetic determinants of endophytism in the Arabidopsis root mycobiome.</title>
        <authorList>
            <person name="Mesny F."/>
            <person name="Miyauchi S."/>
            <person name="Thiergart T."/>
            <person name="Pickel B."/>
            <person name="Atanasova L."/>
            <person name="Karlsson M."/>
            <person name="Huettel B."/>
            <person name="Barry K.W."/>
            <person name="Haridas S."/>
            <person name="Chen C."/>
            <person name="Bauer D."/>
            <person name="Andreopoulos W."/>
            <person name="Pangilinan J."/>
            <person name="LaButti K."/>
            <person name="Riley R."/>
            <person name="Lipzen A."/>
            <person name="Clum A."/>
            <person name="Drula E."/>
            <person name="Henrissat B."/>
            <person name="Kohler A."/>
            <person name="Grigoriev I.V."/>
            <person name="Martin F.M."/>
            <person name="Hacquard S."/>
        </authorList>
    </citation>
    <scope>NUCLEOTIDE SEQUENCE</scope>
    <source>
        <strain evidence="2">MPI-CAGE-AT-0147</strain>
    </source>
</reference>
<dbReference type="CDD" id="cd20071">
    <property type="entry name" value="SET_SMYD"/>
    <property type="match status" value="1"/>
</dbReference>
<dbReference type="InterPro" id="IPR053185">
    <property type="entry name" value="SET_domain_protein"/>
</dbReference>
<dbReference type="PANTHER" id="PTHR47332:SF4">
    <property type="entry name" value="SET DOMAIN-CONTAINING PROTEIN 5"/>
    <property type="match status" value="1"/>
</dbReference>
<name>A0A9P9IQD9_9HYPO</name>
<sequence length="337" mass="37636">MSTPIANTVSNIVHLKTPEDALFEVLEIPGRGRGLVARRDIARGTRILLETPILTGYAMKPEDMDTVVAATLKQLPKSEQQEFLLLHNKFPGKLPFYGIMRTNSLCCGPGSDIGAVYATISLINHSCLPNSHGSWNRQQGHETVHAIRDIVCGEEITLAYTAEDLPSRPRQAVLKESFGFDCYCVVCSLPHLQLQASDARRSRMHQLELLIDDRLTVHNSPGSSLANCRAFLRDLDDEYCGSAAGLTARVYDTAVRISAAHGDLARAVVFARRAYHARVVCEGEDSPETRRAKSLMENPISHEDYGCCSMRWRSKKRKVPNKLDAVEFEKWLWKEDS</sequence>
<keyword evidence="3" id="KW-1185">Reference proteome</keyword>
<dbReference type="Pfam" id="PF00856">
    <property type="entry name" value="SET"/>
    <property type="match status" value="1"/>
</dbReference>
<dbReference type="InterPro" id="IPR046341">
    <property type="entry name" value="SET_dom_sf"/>
</dbReference>
<evidence type="ECO:0000313" key="2">
    <source>
        <dbReference type="EMBL" id="KAH7127399.1"/>
    </source>
</evidence>
<dbReference type="EMBL" id="JAGMUV010000019">
    <property type="protein sequence ID" value="KAH7127399.1"/>
    <property type="molecule type" value="Genomic_DNA"/>
</dbReference>
<dbReference type="SUPFAM" id="SSF82199">
    <property type="entry name" value="SET domain"/>
    <property type="match status" value="1"/>
</dbReference>
<organism evidence="2 3">
    <name type="scientific">Dactylonectria macrodidyma</name>
    <dbReference type="NCBI Taxonomy" id="307937"/>
    <lineage>
        <taxon>Eukaryota</taxon>
        <taxon>Fungi</taxon>
        <taxon>Dikarya</taxon>
        <taxon>Ascomycota</taxon>
        <taxon>Pezizomycotina</taxon>
        <taxon>Sordariomycetes</taxon>
        <taxon>Hypocreomycetidae</taxon>
        <taxon>Hypocreales</taxon>
        <taxon>Nectriaceae</taxon>
        <taxon>Dactylonectria</taxon>
    </lineage>
</organism>